<proteinExistence type="predicted"/>
<evidence type="ECO:0008006" key="5">
    <source>
        <dbReference type="Google" id="ProtNLM"/>
    </source>
</evidence>
<protein>
    <recommendedName>
        <fullName evidence="5">DUF4367 domain-containing protein</fullName>
    </recommendedName>
</protein>
<evidence type="ECO:0000313" key="4">
    <source>
        <dbReference type="Proteomes" id="UP001551189"/>
    </source>
</evidence>
<keyword evidence="2" id="KW-0472">Membrane</keyword>
<feature type="compositionally biased region" description="Gly residues" evidence="1">
    <location>
        <begin position="20"/>
        <end position="32"/>
    </location>
</feature>
<dbReference type="RefSeq" id="WP_359694234.1">
    <property type="nucleotide sequence ID" value="NZ_JBEYXT010000041.1"/>
</dbReference>
<evidence type="ECO:0000256" key="1">
    <source>
        <dbReference type="SAM" id="MobiDB-lite"/>
    </source>
</evidence>
<keyword evidence="2" id="KW-0812">Transmembrane</keyword>
<evidence type="ECO:0000313" key="3">
    <source>
        <dbReference type="EMBL" id="MEU6801771.1"/>
    </source>
</evidence>
<reference evidence="3 4" key="1">
    <citation type="submission" date="2024-06" db="EMBL/GenBank/DDBJ databases">
        <title>The Natural Products Discovery Center: Release of the First 8490 Sequenced Strains for Exploring Actinobacteria Biosynthetic Diversity.</title>
        <authorList>
            <person name="Kalkreuter E."/>
            <person name="Kautsar S.A."/>
            <person name="Yang D."/>
            <person name="Bader C.D."/>
            <person name="Teijaro C.N."/>
            <person name="Fluegel L."/>
            <person name="Davis C.M."/>
            <person name="Simpson J.R."/>
            <person name="Lauterbach L."/>
            <person name="Steele A.D."/>
            <person name="Gui C."/>
            <person name="Meng S."/>
            <person name="Li G."/>
            <person name="Viehrig K."/>
            <person name="Ye F."/>
            <person name="Su P."/>
            <person name="Kiefer A.F."/>
            <person name="Nichols A."/>
            <person name="Cepeda A.J."/>
            <person name="Yan W."/>
            <person name="Fan B."/>
            <person name="Jiang Y."/>
            <person name="Adhikari A."/>
            <person name="Zheng C.-J."/>
            <person name="Schuster L."/>
            <person name="Cowan T.M."/>
            <person name="Smanski M.J."/>
            <person name="Chevrette M.G."/>
            <person name="De Carvalho L.P.S."/>
            <person name="Shen B."/>
        </authorList>
    </citation>
    <scope>NUCLEOTIDE SEQUENCE [LARGE SCALE GENOMIC DNA]</scope>
    <source>
        <strain evidence="3 4">NPDC046851</strain>
    </source>
</reference>
<feature type="compositionally biased region" description="Basic and acidic residues" evidence="1">
    <location>
        <begin position="33"/>
        <end position="67"/>
    </location>
</feature>
<dbReference type="EMBL" id="JBEYXT010000041">
    <property type="protein sequence ID" value="MEU6801771.1"/>
    <property type="molecule type" value="Genomic_DNA"/>
</dbReference>
<feature type="region of interest" description="Disordered" evidence="1">
    <location>
        <begin position="1"/>
        <end position="68"/>
    </location>
</feature>
<evidence type="ECO:0000256" key="2">
    <source>
        <dbReference type="SAM" id="Phobius"/>
    </source>
</evidence>
<keyword evidence="2" id="KW-1133">Transmembrane helix</keyword>
<gene>
    <name evidence="3" type="ORF">ABZ931_12255</name>
</gene>
<accession>A0ABV3AY21</accession>
<comment type="caution">
    <text evidence="3">The sequence shown here is derived from an EMBL/GenBank/DDBJ whole genome shotgun (WGS) entry which is preliminary data.</text>
</comment>
<feature type="transmembrane region" description="Helical" evidence="2">
    <location>
        <begin position="132"/>
        <end position="150"/>
    </location>
</feature>
<keyword evidence="4" id="KW-1185">Reference proteome</keyword>
<name>A0ABV3AY21_9ACTN</name>
<dbReference type="Proteomes" id="UP001551189">
    <property type="component" value="Unassembled WGS sequence"/>
</dbReference>
<sequence>MGVSDRAEDEEREPERARGQGEGPRGGAGAGARRGDGDGARGGEGDGTRGGDGDGARGGDGGLRDRPVVGLPAELRALGRSLDRPADDRDDGDETMVERVLRQILAEQVPTPVPEPPVARGRLRAVRRWLRLRWRALTAALCGLLTALVLTPPVRAAVADWFRFGGVEVRYDPSATPSPGARVPGCPDAVSLAEAGRRAGFPPLVPEALGAPDAVSVTGAPKGRSVITLCWRERGRVIRLDEYAARLAPEYAKTVAGEQDVEWVELGPGWYEALWFPRAHLLRFWMYSEDGSRFTRSERTAGPTLLWAQEGEFTLRLEGVDSRTRAEKIARSVK</sequence>
<organism evidence="3 4">
    <name type="scientific">Streptomyces neyagawaensis</name>
    <dbReference type="NCBI Taxonomy" id="42238"/>
    <lineage>
        <taxon>Bacteria</taxon>
        <taxon>Bacillati</taxon>
        <taxon>Actinomycetota</taxon>
        <taxon>Actinomycetes</taxon>
        <taxon>Kitasatosporales</taxon>
        <taxon>Streptomycetaceae</taxon>
        <taxon>Streptomyces</taxon>
    </lineage>
</organism>